<accession>A0A9W5QLR6</accession>
<dbReference type="AlphaFoldDB" id="A0A9W5QLR6"/>
<dbReference type="Proteomes" id="UP000013989">
    <property type="component" value="Unassembled WGS sequence"/>
</dbReference>
<protein>
    <submittedName>
        <fullName evidence="1">Uncharacterized protein</fullName>
    </submittedName>
</protein>
<dbReference type="RefSeq" id="WP_000237930.1">
    <property type="nucleotide sequence ID" value="NZ_KB976789.1"/>
</dbReference>
<proteinExistence type="predicted"/>
<sequence>MVKEQVAKEAAIKLLLEGNTPNTEEQLEHLLDGLFKIKKD</sequence>
<evidence type="ECO:0000313" key="2">
    <source>
        <dbReference type="Proteomes" id="UP000013989"/>
    </source>
</evidence>
<name>A0A9W5QLR6_BACCE</name>
<reference evidence="1 2" key="1">
    <citation type="submission" date="2012-12" db="EMBL/GenBank/DDBJ databases">
        <title>The Genome Sequence of Bacillus cereus ISP2954.</title>
        <authorList>
            <consortium name="The Broad Institute Genome Sequencing Platform"/>
            <consortium name="The Broad Institute Genome Sequencing Center for Infectious Disease"/>
            <person name="Feldgarden M."/>
            <person name="Van der Auwera G.A."/>
            <person name="Mahillon J."/>
            <person name="Duprez V."/>
            <person name="Timmery S."/>
            <person name="Mattelet C."/>
            <person name="Dierick K."/>
            <person name="Sun M."/>
            <person name="Yu Z."/>
            <person name="Zhu L."/>
            <person name="Hu X."/>
            <person name="Shank E.B."/>
            <person name="Swiecicka I."/>
            <person name="Hansen B.M."/>
            <person name="Andrup L."/>
            <person name="Walker B."/>
            <person name="Young S.K."/>
            <person name="Zeng Q."/>
            <person name="Gargeya S."/>
            <person name="Fitzgerald M."/>
            <person name="Haas B."/>
            <person name="Abouelleil A."/>
            <person name="Alvarado L."/>
            <person name="Arachchi H.M."/>
            <person name="Berlin A.M."/>
            <person name="Chapman S.B."/>
            <person name="Dewar J."/>
            <person name="Goldberg J."/>
            <person name="Griggs A."/>
            <person name="Gujja S."/>
            <person name="Hansen M."/>
            <person name="Howarth C."/>
            <person name="Imamovic A."/>
            <person name="Larimer J."/>
            <person name="McCowan C."/>
            <person name="Murphy C."/>
            <person name="Neiman D."/>
            <person name="Pearson M."/>
            <person name="Priest M."/>
            <person name="Roberts A."/>
            <person name="Saif S."/>
            <person name="Shea T."/>
            <person name="Sisk P."/>
            <person name="Sykes S."/>
            <person name="Wortman J."/>
            <person name="Nusbaum C."/>
            <person name="Birren B."/>
        </authorList>
    </citation>
    <scope>NUCLEOTIDE SEQUENCE [LARGE SCALE GENOMIC DNA]</scope>
    <source>
        <strain evidence="1 2">ISP2954</strain>
    </source>
</reference>
<evidence type="ECO:0000313" key="1">
    <source>
        <dbReference type="EMBL" id="EOP73979.1"/>
    </source>
</evidence>
<gene>
    <name evidence="1" type="ORF">IGU_05742</name>
</gene>
<dbReference type="EMBL" id="AHEJ01000013">
    <property type="protein sequence ID" value="EOP73979.1"/>
    <property type="molecule type" value="Genomic_DNA"/>
</dbReference>
<comment type="caution">
    <text evidence="1">The sequence shown here is derived from an EMBL/GenBank/DDBJ whole genome shotgun (WGS) entry which is preliminary data.</text>
</comment>
<organism evidence="1 2">
    <name type="scientific">Bacillus cereus ISP2954</name>
    <dbReference type="NCBI Taxonomy" id="1053215"/>
    <lineage>
        <taxon>Bacteria</taxon>
        <taxon>Bacillati</taxon>
        <taxon>Bacillota</taxon>
        <taxon>Bacilli</taxon>
        <taxon>Bacillales</taxon>
        <taxon>Bacillaceae</taxon>
        <taxon>Bacillus</taxon>
        <taxon>Bacillus cereus group</taxon>
    </lineage>
</organism>